<accession>A0A5B7G2J1</accession>
<dbReference type="AlphaFoldDB" id="A0A5B7G2J1"/>
<dbReference type="EMBL" id="VSRR010010564">
    <property type="protein sequence ID" value="MPC52006.1"/>
    <property type="molecule type" value="Genomic_DNA"/>
</dbReference>
<evidence type="ECO:0000313" key="2">
    <source>
        <dbReference type="Proteomes" id="UP000324222"/>
    </source>
</evidence>
<sequence>MKRKREKKKSEKVEGVKCSLCCVPLKEKGIEEKVSRRQPLIGWPPVPPQRPPVAANNATCFPVPLRPPPASHCCSSRLLCVIFRRGGERWAGLRRMERLSSTPTIGGRGRHAGKQPADWSTFSHVLQSVSGSVGDWLRPRRWTR</sequence>
<gene>
    <name evidence="1" type="ORF">E2C01_045865</name>
</gene>
<evidence type="ECO:0000313" key="1">
    <source>
        <dbReference type="EMBL" id="MPC52006.1"/>
    </source>
</evidence>
<proteinExistence type="predicted"/>
<name>A0A5B7G2J1_PORTR</name>
<reference evidence="1 2" key="1">
    <citation type="submission" date="2019-05" db="EMBL/GenBank/DDBJ databases">
        <title>Another draft genome of Portunus trituberculatus and its Hox gene families provides insights of decapod evolution.</title>
        <authorList>
            <person name="Jeong J.-H."/>
            <person name="Song I."/>
            <person name="Kim S."/>
            <person name="Choi T."/>
            <person name="Kim D."/>
            <person name="Ryu S."/>
            <person name="Kim W."/>
        </authorList>
    </citation>
    <scope>NUCLEOTIDE SEQUENCE [LARGE SCALE GENOMIC DNA]</scope>
    <source>
        <tissue evidence="1">Muscle</tissue>
    </source>
</reference>
<protein>
    <submittedName>
        <fullName evidence="1">Uncharacterized protein</fullName>
    </submittedName>
</protein>
<dbReference type="Proteomes" id="UP000324222">
    <property type="component" value="Unassembled WGS sequence"/>
</dbReference>
<keyword evidence="2" id="KW-1185">Reference proteome</keyword>
<comment type="caution">
    <text evidence="1">The sequence shown here is derived from an EMBL/GenBank/DDBJ whole genome shotgun (WGS) entry which is preliminary data.</text>
</comment>
<organism evidence="1 2">
    <name type="scientific">Portunus trituberculatus</name>
    <name type="common">Swimming crab</name>
    <name type="synonym">Neptunus trituberculatus</name>
    <dbReference type="NCBI Taxonomy" id="210409"/>
    <lineage>
        <taxon>Eukaryota</taxon>
        <taxon>Metazoa</taxon>
        <taxon>Ecdysozoa</taxon>
        <taxon>Arthropoda</taxon>
        <taxon>Crustacea</taxon>
        <taxon>Multicrustacea</taxon>
        <taxon>Malacostraca</taxon>
        <taxon>Eumalacostraca</taxon>
        <taxon>Eucarida</taxon>
        <taxon>Decapoda</taxon>
        <taxon>Pleocyemata</taxon>
        <taxon>Brachyura</taxon>
        <taxon>Eubrachyura</taxon>
        <taxon>Portunoidea</taxon>
        <taxon>Portunidae</taxon>
        <taxon>Portuninae</taxon>
        <taxon>Portunus</taxon>
    </lineage>
</organism>